<reference evidence="1 2" key="1">
    <citation type="submission" date="2016-10" db="EMBL/GenBank/DDBJ databases">
        <authorList>
            <person name="de Groot N.N."/>
        </authorList>
    </citation>
    <scope>NUCLEOTIDE SEQUENCE [LARGE SCALE GENOMIC DNA]</scope>
    <source>
        <strain evidence="1 2">Nl13</strain>
    </source>
</reference>
<evidence type="ECO:0000313" key="1">
    <source>
        <dbReference type="EMBL" id="SEG13841.1"/>
    </source>
</evidence>
<dbReference type="Proteomes" id="UP000236751">
    <property type="component" value="Unassembled WGS sequence"/>
</dbReference>
<dbReference type="EMBL" id="FNVK01000035">
    <property type="protein sequence ID" value="SEG13841.1"/>
    <property type="molecule type" value="Genomic_DNA"/>
</dbReference>
<evidence type="ECO:0000313" key="2">
    <source>
        <dbReference type="Proteomes" id="UP000236751"/>
    </source>
</evidence>
<name>A0A1H5XQ05_NITMU</name>
<accession>A0A1H5XQ05</accession>
<sequence length="55" mass="6419">MPNGWQCWRVLVCCVEKVSEKLWRGVQVLGQESERCIQAEPTSKQGEEIRLAWLM</sequence>
<gene>
    <name evidence="1" type="ORF">SAMN05216403_1353</name>
</gene>
<organism evidence="1 2">
    <name type="scientific">Nitrosospira multiformis (strain ATCC 25196 / NCIMB 11849 / C 71)</name>
    <dbReference type="NCBI Taxonomy" id="323848"/>
    <lineage>
        <taxon>Bacteria</taxon>
        <taxon>Pseudomonadati</taxon>
        <taxon>Pseudomonadota</taxon>
        <taxon>Betaproteobacteria</taxon>
        <taxon>Nitrosomonadales</taxon>
        <taxon>Nitrosomonadaceae</taxon>
        <taxon>Nitrosospira</taxon>
    </lineage>
</organism>
<proteinExistence type="predicted"/>
<protein>
    <submittedName>
        <fullName evidence="1">Uncharacterized protein</fullName>
    </submittedName>
</protein>
<dbReference type="AlphaFoldDB" id="A0A1H5XQ05"/>